<dbReference type="RefSeq" id="WP_311660672.1">
    <property type="nucleotide sequence ID" value="NZ_JAVRHY010000027.1"/>
</dbReference>
<evidence type="ECO:0000256" key="1">
    <source>
        <dbReference type="ARBA" id="ARBA00022801"/>
    </source>
</evidence>
<proteinExistence type="predicted"/>
<protein>
    <submittedName>
        <fullName evidence="5">DEAD/DEAH box helicase</fullName>
        <ecNumber evidence="5">3.6.4.-</ecNumber>
    </submittedName>
</protein>
<name>A0ABU3BBT6_9GAMM</name>
<feature type="non-terminal residue" evidence="5">
    <location>
        <position position="1"/>
    </location>
</feature>
<dbReference type="InterPro" id="IPR000330">
    <property type="entry name" value="SNF2_N"/>
</dbReference>
<dbReference type="Pfam" id="PF00176">
    <property type="entry name" value="SNF2-rel_dom"/>
    <property type="match status" value="1"/>
</dbReference>
<dbReference type="Gene3D" id="3.40.50.10810">
    <property type="entry name" value="Tandem AAA-ATPase domain"/>
    <property type="match status" value="1"/>
</dbReference>
<dbReference type="GO" id="GO:0004386">
    <property type="term" value="F:helicase activity"/>
    <property type="evidence" value="ECO:0007669"/>
    <property type="project" value="UniProtKB-KW"/>
</dbReference>
<evidence type="ECO:0000313" key="6">
    <source>
        <dbReference type="Proteomes" id="UP001259982"/>
    </source>
</evidence>
<dbReference type="InterPro" id="IPR049730">
    <property type="entry name" value="SNF2/RAD54-like_C"/>
</dbReference>
<keyword evidence="2 5" id="KW-0547">Nucleotide-binding</keyword>
<organism evidence="5 6">
    <name type="scientific">Spectribacter acetivorans</name>
    <dbReference type="NCBI Taxonomy" id="3075603"/>
    <lineage>
        <taxon>Bacteria</taxon>
        <taxon>Pseudomonadati</taxon>
        <taxon>Pseudomonadota</taxon>
        <taxon>Gammaproteobacteria</taxon>
        <taxon>Salinisphaerales</taxon>
        <taxon>Salinisphaeraceae</taxon>
        <taxon>Spectribacter</taxon>
    </lineage>
</organism>
<evidence type="ECO:0000256" key="2">
    <source>
        <dbReference type="ARBA" id="ARBA00022806"/>
    </source>
</evidence>
<comment type="caution">
    <text evidence="5">The sequence shown here is derived from an EMBL/GenBank/DDBJ whole genome shotgun (WGS) entry which is preliminary data.</text>
</comment>
<dbReference type="InterPro" id="IPR001650">
    <property type="entry name" value="Helicase_C-like"/>
</dbReference>
<keyword evidence="6" id="KW-1185">Reference proteome</keyword>
<keyword evidence="2 5" id="KW-0347">Helicase</keyword>
<dbReference type="Proteomes" id="UP001259982">
    <property type="component" value="Unassembled WGS sequence"/>
</dbReference>
<feature type="domain" description="Helicase ATP-binding" evidence="3">
    <location>
        <begin position="1"/>
        <end position="166"/>
    </location>
</feature>
<dbReference type="GO" id="GO:0016787">
    <property type="term" value="F:hydrolase activity"/>
    <property type="evidence" value="ECO:0007669"/>
    <property type="project" value="UniProtKB-KW"/>
</dbReference>
<evidence type="ECO:0000313" key="5">
    <source>
        <dbReference type="EMBL" id="MDT0619932.1"/>
    </source>
</evidence>
<dbReference type="PROSITE" id="PS51194">
    <property type="entry name" value="HELICASE_CTER"/>
    <property type="match status" value="1"/>
</dbReference>
<dbReference type="EMBL" id="JAVRHY010000027">
    <property type="protein sequence ID" value="MDT0619932.1"/>
    <property type="molecule type" value="Genomic_DNA"/>
</dbReference>
<dbReference type="Pfam" id="PF00271">
    <property type="entry name" value="Helicase_C"/>
    <property type="match status" value="1"/>
</dbReference>
<dbReference type="SMART" id="SM00487">
    <property type="entry name" value="DEXDc"/>
    <property type="match status" value="1"/>
</dbReference>
<dbReference type="SUPFAM" id="SSF52540">
    <property type="entry name" value="P-loop containing nucleoside triphosphate hydrolases"/>
    <property type="match status" value="2"/>
</dbReference>
<keyword evidence="2 5" id="KW-0067">ATP-binding</keyword>
<accession>A0ABU3BBT6</accession>
<dbReference type="PANTHER" id="PTHR10799">
    <property type="entry name" value="SNF2/RAD54 HELICASE FAMILY"/>
    <property type="match status" value="1"/>
</dbReference>
<dbReference type="EC" id="3.6.4.-" evidence="5"/>
<evidence type="ECO:0000259" key="3">
    <source>
        <dbReference type="PROSITE" id="PS51192"/>
    </source>
</evidence>
<dbReference type="CDD" id="cd18793">
    <property type="entry name" value="SF2_C_SNF"/>
    <property type="match status" value="1"/>
</dbReference>
<keyword evidence="1 5" id="KW-0378">Hydrolase</keyword>
<dbReference type="PROSITE" id="PS51192">
    <property type="entry name" value="HELICASE_ATP_BIND_1"/>
    <property type="match status" value="1"/>
</dbReference>
<dbReference type="Gene3D" id="3.40.50.300">
    <property type="entry name" value="P-loop containing nucleotide triphosphate hydrolases"/>
    <property type="match status" value="1"/>
</dbReference>
<dbReference type="InterPro" id="IPR027417">
    <property type="entry name" value="P-loop_NTPase"/>
</dbReference>
<gene>
    <name evidence="5" type="ORF">RM531_15800</name>
</gene>
<dbReference type="InterPro" id="IPR014001">
    <property type="entry name" value="Helicase_ATP-bd"/>
</dbReference>
<reference evidence="5 6" key="1">
    <citation type="submission" date="2023-09" db="EMBL/GenBank/DDBJ databases">
        <authorList>
            <person name="Rey-Velasco X."/>
        </authorList>
    </citation>
    <scope>NUCLEOTIDE SEQUENCE [LARGE SCALE GENOMIC DNA]</scope>
    <source>
        <strain evidence="5 6">P385</strain>
    </source>
</reference>
<feature type="domain" description="Helicase C-terminal" evidence="4">
    <location>
        <begin position="293"/>
        <end position="459"/>
    </location>
</feature>
<sequence>NGALLADDMGLGKTLQTLAFLAWVQEQCDRGSKPFLVVAPTGLLRNWEAEEDLHLSRPGLGQLFRAYGPDLKELAQMRLSERHRRLAQTDWVMTTYETLRDRINLFVDIHWGVVVYDEVQKIKNPTSLTHDMAKSVHADFYLALTGTPVENRIADIWSIMDTIAPGQLGSLKAFESFYEKASTSEESDSAGQLSSLRSQLLEEHPPTRVLRRMKEDHLSGLPSIQQNRIEKVMPDRQTAAYDAIVDQVQNAEVGPGSTLKALQHLRRVSLLPEDPGPEGITDETVQSSARLTGLFQVVDDIANSDQKVLVFIEYREIQDLLIQYIQQRYSMQRPPLRINGQTSGHRRQKIVEEFQQADRTQFDLFLLSPKAAGVGLTLTAANNVVHLSRWWNPAVEDQCTDRVYRIGQDRAVSVHYPMAIHPRYQDASFDRNLHKLLERKRSLSKQLLAPSDCDDQELEQLLDSSLAPSGKNYN</sequence>
<dbReference type="SMART" id="SM00490">
    <property type="entry name" value="HELICc"/>
    <property type="match status" value="1"/>
</dbReference>
<evidence type="ECO:0000259" key="4">
    <source>
        <dbReference type="PROSITE" id="PS51194"/>
    </source>
</evidence>
<dbReference type="InterPro" id="IPR038718">
    <property type="entry name" value="SNF2-like_sf"/>
</dbReference>